<organism evidence="2 3">
    <name type="scientific">Nocardiopsis composta</name>
    <dbReference type="NCBI Taxonomy" id="157465"/>
    <lineage>
        <taxon>Bacteria</taxon>
        <taxon>Bacillati</taxon>
        <taxon>Actinomycetota</taxon>
        <taxon>Actinomycetes</taxon>
        <taxon>Streptosporangiales</taxon>
        <taxon>Nocardiopsidaceae</taxon>
        <taxon>Nocardiopsis</taxon>
    </lineage>
</organism>
<keyword evidence="3" id="KW-1185">Reference proteome</keyword>
<name>A0A7W8QNA8_9ACTN</name>
<dbReference type="SUPFAM" id="SSF51726">
    <property type="entry name" value="UROD/MetE-like"/>
    <property type="match status" value="1"/>
</dbReference>
<dbReference type="Gene3D" id="3.20.20.210">
    <property type="match status" value="1"/>
</dbReference>
<dbReference type="CDD" id="cd03310">
    <property type="entry name" value="CIMS_like"/>
    <property type="match status" value="1"/>
</dbReference>
<feature type="domain" description="Cobalamin-independent methionine synthase MetE C-terminal/archaeal" evidence="1">
    <location>
        <begin position="5"/>
        <end position="322"/>
    </location>
</feature>
<dbReference type="InterPro" id="IPR002629">
    <property type="entry name" value="Met_Synth_C/arc"/>
</dbReference>
<evidence type="ECO:0000259" key="1">
    <source>
        <dbReference type="Pfam" id="PF01717"/>
    </source>
</evidence>
<dbReference type="Pfam" id="PF01717">
    <property type="entry name" value="Meth_synt_2"/>
    <property type="match status" value="1"/>
</dbReference>
<dbReference type="Proteomes" id="UP000572635">
    <property type="component" value="Unassembled WGS sequence"/>
</dbReference>
<dbReference type="GO" id="GO:0009086">
    <property type="term" value="P:methionine biosynthetic process"/>
    <property type="evidence" value="ECO:0007669"/>
    <property type="project" value="InterPro"/>
</dbReference>
<evidence type="ECO:0000313" key="3">
    <source>
        <dbReference type="Proteomes" id="UP000572635"/>
    </source>
</evidence>
<sequence>MASWTGVGSYPWEDPDEAARTVFGELTQLPHLPELPARGAGADIIGRTAALLVDIPVEVQPTGWRVARGPGRDLARAGSFLSYDLEAVERHGADYTGPFKVQAAGPWTLAASVELRSGERMLGDRGAVADLAASLAEGLRAHIADVAARLPGAELIVQIDEPSLPAVLAGRVPTASGYRRIPAPDPVVARERLGGVFAAIAGAGALPAAHCCAEDVPIGLLRRSGARVLGLDATLLTPGSDEALGEAVEDGAGLFLGVAARARAGVSDPVGTVDPVRELWNRIGFAPESLAGTVVLTPVCGLAGTSPEGARAALDACREAARVLRDDPRG</sequence>
<dbReference type="EMBL" id="JACHDB010000001">
    <property type="protein sequence ID" value="MBB5432591.1"/>
    <property type="molecule type" value="Genomic_DNA"/>
</dbReference>
<comment type="caution">
    <text evidence="2">The sequence shown here is derived from an EMBL/GenBank/DDBJ whole genome shotgun (WGS) entry which is preliminary data.</text>
</comment>
<dbReference type="GO" id="GO:0008270">
    <property type="term" value="F:zinc ion binding"/>
    <property type="evidence" value="ECO:0007669"/>
    <property type="project" value="InterPro"/>
</dbReference>
<gene>
    <name evidence="2" type="ORF">HDA36_002675</name>
</gene>
<accession>A0A7W8QNA8</accession>
<evidence type="ECO:0000313" key="2">
    <source>
        <dbReference type="EMBL" id="MBB5432591.1"/>
    </source>
</evidence>
<dbReference type="AlphaFoldDB" id="A0A7W8QNA8"/>
<proteinExistence type="predicted"/>
<reference evidence="2 3" key="1">
    <citation type="submission" date="2020-08" db="EMBL/GenBank/DDBJ databases">
        <title>Sequencing the genomes of 1000 actinobacteria strains.</title>
        <authorList>
            <person name="Klenk H.-P."/>
        </authorList>
    </citation>
    <scope>NUCLEOTIDE SEQUENCE [LARGE SCALE GENOMIC DNA]</scope>
    <source>
        <strain evidence="2 3">DSM 44551</strain>
    </source>
</reference>
<protein>
    <submittedName>
        <fullName evidence="2">Methionine synthase II (Cobalamin-independent)</fullName>
    </submittedName>
</protein>
<dbReference type="GO" id="GO:0003871">
    <property type="term" value="F:5-methyltetrahydropteroyltriglutamate-homocysteine S-methyltransferase activity"/>
    <property type="evidence" value="ECO:0007669"/>
    <property type="project" value="InterPro"/>
</dbReference>
<dbReference type="InterPro" id="IPR038071">
    <property type="entry name" value="UROD/MetE-like_sf"/>
</dbReference>
<dbReference type="RefSeq" id="WP_312893615.1">
    <property type="nucleotide sequence ID" value="NZ_BAAAJD010000043.1"/>
</dbReference>